<keyword evidence="1" id="KW-0812">Transmembrane</keyword>
<protein>
    <submittedName>
        <fullName evidence="2">Uncharacterized protein</fullName>
    </submittedName>
</protein>
<evidence type="ECO:0000313" key="3">
    <source>
        <dbReference type="Proteomes" id="UP000004947"/>
    </source>
</evidence>
<reference evidence="2 3" key="1">
    <citation type="journal article" date="2010" name="J. Bacteriol.">
        <title>Genome sequence of Lentisphaera araneosa HTCC2155T, the type species of the order Lentisphaerales in the phylum Lentisphaerae.</title>
        <authorList>
            <person name="Thrash J.C."/>
            <person name="Cho J.C."/>
            <person name="Vergin K.L."/>
            <person name="Morris R.M."/>
            <person name="Giovannoni S.J."/>
        </authorList>
    </citation>
    <scope>NUCLEOTIDE SEQUENCE [LARGE SCALE GENOMIC DNA]</scope>
    <source>
        <strain evidence="2 3">HTCC2155</strain>
    </source>
</reference>
<dbReference type="Proteomes" id="UP000004947">
    <property type="component" value="Unassembled WGS sequence"/>
</dbReference>
<dbReference type="RefSeq" id="WP_007279485.1">
    <property type="nucleotide sequence ID" value="NZ_ABCK01000014.1"/>
</dbReference>
<accession>A6DNP8</accession>
<gene>
    <name evidence="2" type="ORF">LNTAR_18710</name>
</gene>
<feature type="transmembrane region" description="Helical" evidence="1">
    <location>
        <begin position="20"/>
        <end position="39"/>
    </location>
</feature>
<comment type="caution">
    <text evidence="2">The sequence shown here is derived from an EMBL/GenBank/DDBJ whole genome shotgun (WGS) entry which is preliminary data.</text>
</comment>
<dbReference type="AlphaFoldDB" id="A6DNP8"/>
<evidence type="ECO:0000313" key="2">
    <source>
        <dbReference type="EMBL" id="EDM26707.1"/>
    </source>
</evidence>
<name>A6DNP8_9BACT</name>
<organism evidence="2 3">
    <name type="scientific">Lentisphaera araneosa HTCC2155</name>
    <dbReference type="NCBI Taxonomy" id="313628"/>
    <lineage>
        <taxon>Bacteria</taxon>
        <taxon>Pseudomonadati</taxon>
        <taxon>Lentisphaerota</taxon>
        <taxon>Lentisphaeria</taxon>
        <taxon>Lentisphaerales</taxon>
        <taxon>Lentisphaeraceae</taxon>
        <taxon>Lentisphaera</taxon>
    </lineage>
</organism>
<proteinExistence type="predicted"/>
<keyword evidence="1" id="KW-0472">Membrane</keyword>
<keyword evidence="3" id="KW-1185">Reference proteome</keyword>
<keyword evidence="1" id="KW-1133">Transmembrane helix</keyword>
<dbReference type="STRING" id="313628.LNTAR_18710"/>
<dbReference type="EMBL" id="ABCK01000014">
    <property type="protein sequence ID" value="EDM26707.1"/>
    <property type="molecule type" value="Genomic_DNA"/>
</dbReference>
<sequence>MTNQLLAHESFMSHNHAFDNAQALAVIVLLALGLVAYFCKKQSI</sequence>
<evidence type="ECO:0000256" key="1">
    <source>
        <dbReference type="SAM" id="Phobius"/>
    </source>
</evidence>